<dbReference type="Proteomes" id="UP001597641">
    <property type="component" value="Unassembled WGS sequence"/>
</dbReference>
<keyword evidence="2" id="KW-1185">Reference proteome</keyword>
<comment type="caution">
    <text evidence="1">The sequence shown here is derived from an EMBL/GenBank/DDBJ whole genome shotgun (WGS) entry which is preliminary data.</text>
</comment>
<organism evidence="1 2">
    <name type="scientific">Pontibacter toksunensis</name>
    <dbReference type="NCBI Taxonomy" id="1332631"/>
    <lineage>
        <taxon>Bacteria</taxon>
        <taxon>Pseudomonadati</taxon>
        <taxon>Bacteroidota</taxon>
        <taxon>Cytophagia</taxon>
        <taxon>Cytophagales</taxon>
        <taxon>Hymenobacteraceae</taxon>
        <taxon>Pontibacter</taxon>
    </lineage>
</organism>
<proteinExistence type="predicted"/>
<dbReference type="RefSeq" id="WP_377480624.1">
    <property type="nucleotide sequence ID" value="NZ_JBHUOX010000001.1"/>
</dbReference>
<evidence type="ECO:0000313" key="1">
    <source>
        <dbReference type="EMBL" id="MFD2999305.1"/>
    </source>
</evidence>
<gene>
    <name evidence="1" type="ORF">ACFS7Z_02945</name>
</gene>
<protein>
    <submittedName>
        <fullName evidence="1">Uncharacterized protein</fullName>
    </submittedName>
</protein>
<evidence type="ECO:0000313" key="2">
    <source>
        <dbReference type="Proteomes" id="UP001597641"/>
    </source>
</evidence>
<feature type="non-terminal residue" evidence="1">
    <location>
        <position position="1"/>
    </location>
</feature>
<name>A0ABW6BPW8_9BACT</name>
<accession>A0ABW6BPW8</accession>
<dbReference type="EMBL" id="JBHUOX010000001">
    <property type="protein sequence ID" value="MFD2999305.1"/>
    <property type="molecule type" value="Genomic_DNA"/>
</dbReference>
<reference evidence="2" key="1">
    <citation type="journal article" date="2019" name="Int. J. Syst. Evol. Microbiol.">
        <title>The Global Catalogue of Microorganisms (GCM) 10K type strain sequencing project: providing services to taxonomists for standard genome sequencing and annotation.</title>
        <authorList>
            <consortium name="The Broad Institute Genomics Platform"/>
            <consortium name="The Broad Institute Genome Sequencing Center for Infectious Disease"/>
            <person name="Wu L."/>
            <person name="Ma J."/>
        </authorList>
    </citation>
    <scope>NUCLEOTIDE SEQUENCE [LARGE SCALE GENOMIC DNA]</scope>
    <source>
        <strain evidence="2">KCTC 23984</strain>
    </source>
</reference>
<sequence length="113" mass="12708">KEATKNIKKYYETKGILKKPLVKSHTTSDPISLFWNMTSYQDKVPPGKSSLFEAIPVQRYGHCTFTEAEAIAIFTQLLQKVDAQKQHPLAKVKGSGGKIIRSVRVEQKFASAR</sequence>